<dbReference type="OrthoDB" id="9792500at2"/>
<proteinExistence type="inferred from homology"/>
<evidence type="ECO:0000259" key="6">
    <source>
        <dbReference type="PROSITE" id="PS01124"/>
    </source>
</evidence>
<evidence type="ECO:0000256" key="2">
    <source>
        <dbReference type="ARBA" id="ARBA00023015"/>
    </source>
</evidence>
<keyword evidence="8" id="KW-1185">Reference proteome</keyword>
<keyword evidence="4" id="KW-0804">Transcription</keyword>
<organism evidence="7 8">
    <name type="scientific">Ramlibacter tataouinensis (strain ATCC BAA-407 / DSM 14655 / LMG 21543 / TTB310)</name>
    <dbReference type="NCBI Taxonomy" id="365046"/>
    <lineage>
        <taxon>Bacteria</taxon>
        <taxon>Pseudomonadati</taxon>
        <taxon>Pseudomonadota</taxon>
        <taxon>Betaproteobacteria</taxon>
        <taxon>Burkholderiales</taxon>
        <taxon>Comamonadaceae</taxon>
        <taxon>Ramlibacter</taxon>
    </lineage>
</organism>
<protein>
    <submittedName>
        <fullName evidence="7">Bifunctional protein: transcriptional regulator, AraC family universal stress protein-like protein</fullName>
    </submittedName>
</protein>
<accession>F5XWU7</accession>
<dbReference type="InterPro" id="IPR018060">
    <property type="entry name" value="HTH_AraC"/>
</dbReference>
<dbReference type="SMART" id="SM00342">
    <property type="entry name" value="HTH_ARAC"/>
    <property type="match status" value="1"/>
</dbReference>
<comment type="similarity">
    <text evidence="1">Belongs to the universal stress protein A family.</text>
</comment>
<dbReference type="InterPro" id="IPR009057">
    <property type="entry name" value="Homeodomain-like_sf"/>
</dbReference>
<dbReference type="Gene3D" id="1.10.10.60">
    <property type="entry name" value="Homeodomain-like"/>
    <property type="match status" value="1"/>
</dbReference>
<name>F5XWU7_RAMTT</name>
<dbReference type="PROSITE" id="PS01124">
    <property type="entry name" value="HTH_ARAC_FAMILY_2"/>
    <property type="match status" value="1"/>
</dbReference>
<evidence type="ECO:0000256" key="4">
    <source>
        <dbReference type="ARBA" id="ARBA00023163"/>
    </source>
</evidence>
<reference evidence="8" key="1">
    <citation type="submission" date="2006-01" db="EMBL/GenBank/DDBJ databases">
        <title>Genome of the cyst-dividing bacterium Ramlibacter tataouinensis.</title>
        <authorList>
            <person name="Barakat M."/>
            <person name="Ortet P."/>
            <person name="De Luca G."/>
            <person name="Jourlin-Castelli C."/>
            <person name="Ansaldi M."/>
            <person name="Py B."/>
            <person name="Fichant G."/>
            <person name="Coutinho P."/>
            <person name="Voulhoux R."/>
            <person name="Bastien O."/>
            <person name="Roy S."/>
            <person name="Marechal E."/>
            <person name="Henrissat B."/>
            <person name="Quentin Y."/>
            <person name="Noirot P."/>
            <person name="Filloux A."/>
            <person name="Mejean V."/>
            <person name="DuBow M."/>
            <person name="Barras F."/>
            <person name="Heulin T."/>
        </authorList>
    </citation>
    <scope>NUCLEOTIDE SEQUENCE [LARGE SCALE GENOMIC DNA]</scope>
    <source>
        <strain evidence="8">ATCC BAA-407 / DSM 14655 / LMG 21543 / TTB310</strain>
    </source>
</reference>
<dbReference type="InterPro" id="IPR050204">
    <property type="entry name" value="AraC_XylS_family_regulators"/>
</dbReference>
<feature type="region of interest" description="Disordered" evidence="5">
    <location>
        <begin position="326"/>
        <end position="345"/>
    </location>
</feature>
<dbReference type="KEGG" id="rta:Rta_06300"/>
<dbReference type="AlphaFoldDB" id="F5XWU7"/>
<dbReference type="GO" id="GO:0003700">
    <property type="term" value="F:DNA-binding transcription factor activity"/>
    <property type="evidence" value="ECO:0007669"/>
    <property type="project" value="InterPro"/>
</dbReference>
<dbReference type="RefSeq" id="WP_013899941.1">
    <property type="nucleotide sequence ID" value="NC_015677.1"/>
</dbReference>
<feature type="domain" description="HTH araC/xylS-type" evidence="6">
    <location>
        <begin position="195"/>
        <end position="293"/>
    </location>
</feature>
<dbReference type="PROSITE" id="PS00041">
    <property type="entry name" value="HTH_ARAC_FAMILY_1"/>
    <property type="match status" value="1"/>
</dbReference>
<gene>
    <name evidence="7" type="ordered locus">Rta_06300</name>
</gene>
<reference evidence="7 8" key="2">
    <citation type="journal article" date="2011" name="PLoS ONE">
        <title>The Cyst-Dividing Bacterium Ramlibacter tataouinensis TTB310 Genome Reveals a Well-Stocked Toolbox for Adaptation to a Desert Environment.</title>
        <authorList>
            <person name="De Luca G."/>
            <person name="Barakat M."/>
            <person name="Ortet P."/>
            <person name="Fochesato S."/>
            <person name="Jourlin-Castelli C."/>
            <person name="Ansaldi M."/>
            <person name="Py B."/>
            <person name="Fichant G."/>
            <person name="Coutinho P.M."/>
            <person name="Voulhoux R."/>
            <person name="Bastien O."/>
            <person name="Marechal E."/>
            <person name="Henrissat B."/>
            <person name="Quentin Y."/>
            <person name="Noirot P."/>
            <person name="Filloux A."/>
            <person name="Mejean V."/>
            <person name="Dubow M.S."/>
            <person name="Barras F."/>
            <person name="Barbe V."/>
            <person name="Weissenbach J."/>
            <person name="Mihalcescu I."/>
            <person name="Vermeglio A."/>
            <person name="Achouak W."/>
            <person name="Heulin T."/>
        </authorList>
    </citation>
    <scope>NUCLEOTIDE SEQUENCE [LARGE SCALE GENOMIC DNA]</scope>
    <source>
        <strain evidence="8">ATCC BAA-407 / DSM 14655 / LMG 21543 / TTB310</strain>
    </source>
</reference>
<dbReference type="InterPro" id="IPR006015">
    <property type="entry name" value="Universal_stress_UspA"/>
</dbReference>
<dbReference type="Pfam" id="PF12833">
    <property type="entry name" value="HTH_18"/>
    <property type="match status" value="1"/>
</dbReference>
<dbReference type="InterPro" id="IPR014729">
    <property type="entry name" value="Rossmann-like_a/b/a_fold"/>
</dbReference>
<evidence type="ECO:0000256" key="3">
    <source>
        <dbReference type="ARBA" id="ARBA00023125"/>
    </source>
</evidence>
<dbReference type="InterPro" id="IPR018062">
    <property type="entry name" value="HTH_AraC-typ_CS"/>
</dbReference>
<dbReference type="HOGENOM" id="CLU_417882_0_0_4"/>
<dbReference type="EMBL" id="CP000245">
    <property type="protein sequence ID" value="AEG91708.1"/>
    <property type="molecule type" value="Genomic_DNA"/>
</dbReference>
<dbReference type="PATRIC" id="fig|365046.3.peg.645"/>
<dbReference type="eggNOG" id="COG0589">
    <property type="taxonomic scope" value="Bacteria"/>
</dbReference>
<evidence type="ECO:0000256" key="1">
    <source>
        <dbReference type="ARBA" id="ARBA00008791"/>
    </source>
</evidence>
<evidence type="ECO:0000313" key="8">
    <source>
        <dbReference type="Proteomes" id="UP000008385"/>
    </source>
</evidence>
<sequence length="656" mass="70589">MTPLQVRKYPNARVTASSGQRDWPGLLAELLEHPAGRIASFAATMTELTVVLQGSASVRRQLDGARPQRIDAAPGAMWLTPAGVREDFVEFESAVAQVLHIYLTRDRFRCVCPRSWPCSMAIATLRRDAPFGDPLLEEIARVISAELQAQSGEARLLTEPLSLCLAARLLHDHTDAQPDGMSIQQASGLEARRLARVREHVAAHLDHDLSVAELAKVACLSPSRFAHGFKTSTGESPQQYVSAQRLERARTLLCNSRLPLAEIARVCGFSSQASFTKAFVRATSQPPGRYRADHRDRCLAGSPGARSAGSSNVQLSWSTASAAGASATRVRGTSAGERSQTLKPEHGQLITRHRFTWRTAMDPIRTVLAATDFSLGARWATSRAAQLAAAHQAALNLVHVVEPDGFLAVRDFVAGSDLQARVEEQGRMELAALAETVTRHHSLPVHTLLRTGRPLEELSAAASSADVVVLGAQGSHPVRQFALGSTADRLSRLTHRPLLVVRSEPDGGYCRVLVAVDFSEASRQALQAALRLAPDATLHLVHCFDVPFEGWLRMAGTADQQIEACRARSRARAMEQCQALLAQLGGGTRASASVRQGDARLELLAAADEEKADLIAVGKQGQALVADTLLGSVTSWVLREASCDVLMVPSKAPASA</sequence>
<dbReference type="PANTHER" id="PTHR46796">
    <property type="entry name" value="HTH-TYPE TRANSCRIPTIONAL ACTIVATOR RHAS-RELATED"/>
    <property type="match status" value="1"/>
</dbReference>
<dbReference type="STRING" id="365046.Rta_06300"/>
<dbReference type="Gene3D" id="3.40.50.620">
    <property type="entry name" value="HUPs"/>
    <property type="match status" value="2"/>
</dbReference>
<keyword evidence="3" id="KW-0238">DNA-binding</keyword>
<dbReference type="Pfam" id="PF00582">
    <property type="entry name" value="Usp"/>
    <property type="match status" value="2"/>
</dbReference>
<dbReference type="PRINTS" id="PR01438">
    <property type="entry name" value="UNVRSLSTRESS"/>
</dbReference>
<dbReference type="SUPFAM" id="SSF52402">
    <property type="entry name" value="Adenine nucleotide alpha hydrolases-like"/>
    <property type="match status" value="2"/>
</dbReference>
<keyword evidence="2" id="KW-0805">Transcription regulation</keyword>
<dbReference type="InterPro" id="IPR006016">
    <property type="entry name" value="UspA"/>
</dbReference>
<dbReference type="PANTHER" id="PTHR46796:SF6">
    <property type="entry name" value="ARAC SUBFAMILY"/>
    <property type="match status" value="1"/>
</dbReference>
<dbReference type="CDD" id="cd00293">
    <property type="entry name" value="USP-like"/>
    <property type="match status" value="2"/>
</dbReference>
<dbReference type="SUPFAM" id="SSF46689">
    <property type="entry name" value="Homeodomain-like"/>
    <property type="match status" value="2"/>
</dbReference>
<evidence type="ECO:0000256" key="5">
    <source>
        <dbReference type="SAM" id="MobiDB-lite"/>
    </source>
</evidence>
<evidence type="ECO:0000313" key="7">
    <source>
        <dbReference type="EMBL" id="AEG91708.1"/>
    </source>
</evidence>
<dbReference type="Proteomes" id="UP000008385">
    <property type="component" value="Chromosome"/>
</dbReference>
<dbReference type="eggNOG" id="COG4977">
    <property type="taxonomic scope" value="Bacteria"/>
</dbReference>
<dbReference type="GO" id="GO:0043565">
    <property type="term" value="F:sequence-specific DNA binding"/>
    <property type="evidence" value="ECO:0007669"/>
    <property type="project" value="InterPro"/>
</dbReference>